<comment type="similarity">
    <text evidence="6">Belongs to the CcmF/CycK/Ccl1/NrfE/CcsA family.</text>
</comment>
<comment type="function">
    <text evidence="6">Required during biogenesis of c-type cytochromes (cytochrome c6 and cytochrome f) at the step of heme attachment.</text>
</comment>
<keyword evidence="5 6" id="KW-0472">Membrane</keyword>
<dbReference type="RefSeq" id="YP_009106526.1">
    <property type="nucleotide sequence ID" value="NC_025545.1"/>
</dbReference>
<dbReference type="GO" id="GO:0005886">
    <property type="term" value="C:plasma membrane"/>
    <property type="evidence" value="ECO:0007669"/>
    <property type="project" value="TreeGrafter"/>
</dbReference>
<keyword evidence="8" id="KW-0150">Chloroplast</keyword>
<feature type="transmembrane region" description="Helical" evidence="6">
    <location>
        <begin position="110"/>
        <end position="130"/>
    </location>
</feature>
<gene>
    <name evidence="6 8" type="primary">ccsA</name>
</gene>
<feature type="transmembrane region" description="Helical" evidence="6">
    <location>
        <begin position="418"/>
        <end position="437"/>
    </location>
</feature>
<geneLocation type="chloroplast" evidence="8"/>
<dbReference type="GeneID" id="22160896"/>
<evidence type="ECO:0000256" key="4">
    <source>
        <dbReference type="ARBA" id="ARBA00022989"/>
    </source>
</evidence>
<comment type="subunit">
    <text evidence="6">May interact with Ccs1.</text>
</comment>
<dbReference type="InterPro" id="IPR002541">
    <property type="entry name" value="Cyt_c_assembly"/>
</dbReference>
<keyword evidence="3 6" id="KW-0201">Cytochrome c-type biogenesis</keyword>
<feature type="transmembrane region" description="Helical" evidence="6">
    <location>
        <begin position="355"/>
        <end position="374"/>
    </location>
</feature>
<dbReference type="GO" id="GO:0017004">
    <property type="term" value="P:cytochrome complex assembly"/>
    <property type="evidence" value="ECO:0007669"/>
    <property type="project" value="UniProtKB-UniRule"/>
</dbReference>
<keyword evidence="2 6" id="KW-0812">Transmembrane</keyword>
<evidence type="ECO:0000313" key="8">
    <source>
        <dbReference type="EMBL" id="AIT95312.1"/>
    </source>
</evidence>
<dbReference type="PANTHER" id="PTHR30071:SF1">
    <property type="entry name" value="CYTOCHROME B_B6 PROTEIN-RELATED"/>
    <property type="match status" value="1"/>
</dbReference>
<dbReference type="AlphaFoldDB" id="A0A097KQ69"/>
<proteinExistence type="inferred from homology"/>
<keyword evidence="8" id="KW-0934">Plastid</keyword>
<dbReference type="PANTHER" id="PTHR30071">
    <property type="entry name" value="HEME EXPORTER PROTEIN C"/>
    <property type="match status" value="1"/>
</dbReference>
<keyword evidence="6" id="KW-0793">Thylakoid</keyword>
<dbReference type="Pfam" id="PF01578">
    <property type="entry name" value="Cytochrom_C_asm"/>
    <property type="match status" value="1"/>
</dbReference>
<dbReference type="GO" id="GO:0020037">
    <property type="term" value="F:heme binding"/>
    <property type="evidence" value="ECO:0007669"/>
    <property type="project" value="InterPro"/>
</dbReference>
<evidence type="ECO:0000259" key="7">
    <source>
        <dbReference type="Pfam" id="PF01578"/>
    </source>
</evidence>
<evidence type="ECO:0000256" key="3">
    <source>
        <dbReference type="ARBA" id="ARBA00022748"/>
    </source>
</evidence>
<evidence type="ECO:0000256" key="5">
    <source>
        <dbReference type="ARBA" id="ARBA00023136"/>
    </source>
</evidence>
<dbReference type="HAMAP" id="MF_01391">
    <property type="entry name" value="CytC_CcsA"/>
    <property type="match status" value="1"/>
</dbReference>
<dbReference type="EMBL" id="KM462884">
    <property type="protein sequence ID" value="AIT95312.1"/>
    <property type="molecule type" value="Genomic_DNA"/>
</dbReference>
<dbReference type="InterPro" id="IPR017562">
    <property type="entry name" value="Cyt_c_biogenesis_CcsA"/>
</dbReference>
<dbReference type="GO" id="GO:0009535">
    <property type="term" value="C:chloroplast thylakoid membrane"/>
    <property type="evidence" value="ECO:0007669"/>
    <property type="project" value="UniProtKB-SubCell"/>
</dbReference>
<comment type="subcellular location">
    <subcellularLocation>
        <location evidence="1">Membrane</location>
        <topology evidence="1">Multi-pass membrane protein</topology>
    </subcellularLocation>
    <subcellularLocation>
        <location evidence="6">Plastid</location>
        <location evidence="6">Chloroplast thylakoid membrane</location>
        <topology evidence="6">Multi-pass membrane protein</topology>
    </subcellularLocation>
</comment>
<evidence type="ECO:0000256" key="1">
    <source>
        <dbReference type="ARBA" id="ARBA00004141"/>
    </source>
</evidence>
<sequence length="447" mass="49799">MRFLSYHFFRIASMVEYSTALQFLCKLSFATLVITLFYYWIRLAFFPSNSGKDIGLLGAGLSNIFLTSLLIIRWIESGHFPFSNLFESLLFLSWTVTAIHIALQVLAGSSLLFGVILSPIALFINSFATFGLPNELQKATSLVPALQSNWLAMHVSVMILSYGFLLSGSLLAIAFLLLKKLTLSFDPLFEREDINGVQETVYSKAFNPSFLYTSSQGTPCLALYTKETGGFPTPVDLKSLKTKNLSNTSTRTRQDLLQLPTTSSTAETFSEVDRANLTSSISLSEKKLSLQKKEDFSFEEFEEIFLPSLPPLQIADGRRNPAINERSPSARDLQNASNFSQTALFSKLDNGSYRAIGLGFAFLTLGILSGAVWANEAWGSYWSWDPKETWAFITWIVYAIYLHIRLNKGWNGEKAASIATLGFVSVWICFLGVNLLGTGLHSYGWFS</sequence>
<name>A0A097KQ69_BOTBR</name>
<protein>
    <recommendedName>
        <fullName evidence="6">Cytochrome c biogenesis protein CcsA</fullName>
    </recommendedName>
</protein>
<keyword evidence="4 6" id="KW-1133">Transmembrane helix</keyword>
<accession>A0A097KQ69</accession>
<evidence type="ECO:0000256" key="2">
    <source>
        <dbReference type="ARBA" id="ARBA00022692"/>
    </source>
</evidence>
<feature type="transmembrane region" description="Helical" evidence="6">
    <location>
        <begin position="20"/>
        <end position="41"/>
    </location>
</feature>
<organism evidence="8">
    <name type="scientific">Botryococcus braunii</name>
    <name type="common">Green alga</name>
    <dbReference type="NCBI Taxonomy" id="38881"/>
    <lineage>
        <taxon>Eukaryota</taxon>
        <taxon>Viridiplantae</taxon>
        <taxon>Chlorophyta</taxon>
        <taxon>core chlorophytes</taxon>
        <taxon>Trebouxiophyceae</taxon>
        <taxon>Trebouxiophyceae incertae sedis</taxon>
        <taxon>Elliptochloris clade</taxon>
        <taxon>Botryococcus</taxon>
    </lineage>
</organism>
<dbReference type="NCBIfam" id="TIGR03144">
    <property type="entry name" value="cytochr_II_ccsB"/>
    <property type="match status" value="1"/>
</dbReference>
<feature type="domain" description="Cytochrome c assembly protein" evidence="7">
    <location>
        <begin position="83"/>
        <end position="441"/>
    </location>
</feature>
<feature type="transmembrane region" description="Helical" evidence="6">
    <location>
        <begin position="150"/>
        <end position="178"/>
    </location>
</feature>
<feature type="transmembrane region" description="Helical" evidence="6">
    <location>
        <begin position="389"/>
        <end position="406"/>
    </location>
</feature>
<evidence type="ECO:0000256" key="6">
    <source>
        <dbReference type="HAMAP-Rule" id="MF_01391"/>
    </source>
</evidence>
<feature type="transmembrane region" description="Helical" evidence="6">
    <location>
        <begin position="53"/>
        <end position="75"/>
    </location>
</feature>
<dbReference type="InterPro" id="IPR045062">
    <property type="entry name" value="Cyt_c_biogenesis_CcsA/CcmC"/>
</dbReference>
<reference evidence="8" key="1">
    <citation type="journal article" date="2014" name="BMC Evol. Biol.">
        <title>Chloroplast phylogenomic analysis resolves deep-level relationships within the green algal class Trebouxiophyceae.</title>
        <authorList>
            <person name="Lemieux C."/>
            <person name="Otis C."/>
            <person name="Turmel M."/>
        </authorList>
    </citation>
    <scope>NUCLEOTIDE SEQUENCE</scope>
</reference>
<feature type="transmembrane region" description="Helical" evidence="6">
    <location>
        <begin position="81"/>
        <end position="103"/>
    </location>
</feature>